<accession>A0AAU3I6U9</accession>
<dbReference type="EMBL" id="CP109546">
    <property type="protein sequence ID" value="WTZ13204.1"/>
    <property type="molecule type" value="Genomic_DNA"/>
</dbReference>
<organism evidence="1">
    <name type="scientific">Streptomyces sp. NBC_01393</name>
    <dbReference type="NCBI Taxonomy" id="2903851"/>
    <lineage>
        <taxon>Bacteria</taxon>
        <taxon>Bacillati</taxon>
        <taxon>Actinomycetota</taxon>
        <taxon>Actinomycetes</taxon>
        <taxon>Kitasatosporales</taxon>
        <taxon>Streptomycetaceae</taxon>
        <taxon>Streptomyces</taxon>
    </lineage>
</organism>
<name>A0AAU3I6U9_9ACTN</name>
<reference evidence="1" key="1">
    <citation type="submission" date="2022-10" db="EMBL/GenBank/DDBJ databases">
        <title>The complete genomes of actinobacterial strains from the NBC collection.</title>
        <authorList>
            <person name="Joergensen T.S."/>
            <person name="Alvarez Arevalo M."/>
            <person name="Sterndorff E.B."/>
            <person name="Faurdal D."/>
            <person name="Vuksanovic O."/>
            <person name="Mourched A.-S."/>
            <person name="Charusanti P."/>
            <person name="Shaw S."/>
            <person name="Blin K."/>
            <person name="Weber T."/>
        </authorList>
    </citation>
    <scope>NUCLEOTIDE SEQUENCE</scope>
    <source>
        <strain evidence="1">NBC_01393</strain>
    </source>
</reference>
<gene>
    <name evidence="1" type="ORF">OG699_37730</name>
</gene>
<protein>
    <submittedName>
        <fullName evidence="1">Uncharacterized protein</fullName>
    </submittedName>
</protein>
<dbReference type="AlphaFoldDB" id="A0AAU3I6U9"/>
<evidence type="ECO:0000313" key="1">
    <source>
        <dbReference type="EMBL" id="WTZ13204.1"/>
    </source>
</evidence>
<sequence length="82" mass="9417">MVTTRIHINQHNIRANKTRATMMVERLPVITAKDYKQNRKGNDVAILDEAGRVIARVVYRPDQPLDCGAHVWIETSHEVVVR</sequence>
<proteinExistence type="predicted"/>